<accession>A0ABS5D0C9</accession>
<name>A0ABS5D0C9_9FLAO</name>
<gene>
    <name evidence="1" type="ORF">KBJ98_02040</name>
</gene>
<evidence type="ECO:0000313" key="1">
    <source>
        <dbReference type="EMBL" id="MBQ0907476.1"/>
    </source>
</evidence>
<dbReference type="EMBL" id="JAGPXB010000001">
    <property type="protein sequence ID" value="MBQ0907476.1"/>
    <property type="molecule type" value="Genomic_DNA"/>
</dbReference>
<protein>
    <submittedName>
        <fullName evidence="1">Uncharacterized protein</fullName>
    </submittedName>
</protein>
<dbReference type="Proteomes" id="UP000679008">
    <property type="component" value="Unassembled WGS sequence"/>
</dbReference>
<comment type="caution">
    <text evidence="1">The sequence shown here is derived from an EMBL/GenBank/DDBJ whole genome shotgun (WGS) entry which is preliminary data.</text>
</comment>
<reference evidence="1 2" key="1">
    <citation type="submission" date="2021-04" db="EMBL/GenBank/DDBJ databases">
        <title>Description of novel Flavobacterium sp. F-328.</title>
        <authorList>
            <person name="Saticioglu I.B."/>
        </authorList>
    </citation>
    <scope>NUCLEOTIDE SEQUENCE [LARGE SCALE GENOMIC DNA]</scope>
    <source>
        <strain evidence="1 2">F-328</strain>
    </source>
</reference>
<proteinExistence type="predicted"/>
<evidence type="ECO:0000313" key="2">
    <source>
        <dbReference type="Proteomes" id="UP000679008"/>
    </source>
</evidence>
<keyword evidence="2" id="KW-1185">Reference proteome</keyword>
<sequence>MTMNLEDLGGESAEPIGGLATKVWYAKKSDFAVIVDTKKMEDEDPDNVAASFEQLMEIEANHEFKTTKCFKTIDFVQETGEVKTKSIGTKRNKLFENEVTIEVAGSKSQNLGFMRAIKNDDLIVLVEEVGTGNIRQLGWSKYGASAENLEHEIAAALEGKNSAKITFKDKNLGPASIYKGEIQVVPAP</sequence>
<organism evidence="1 2">
    <name type="scientific">Flavobacterium erciyesense</name>
    <dbReference type="NCBI Taxonomy" id="2825842"/>
    <lineage>
        <taxon>Bacteria</taxon>
        <taxon>Pseudomonadati</taxon>
        <taxon>Bacteroidota</taxon>
        <taxon>Flavobacteriia</taxon>
        <taxon>Flavobacteriales</taxon>
        <taxon>Flavobacteriaceae</taxon>
        <taxon>Flavobacterium</taxon>
    </lineage>
</organism>